<dbReference type="RefSeq" id="YP_009189518.1">
    <property type="nucleotide sequence ID" value="NC_028676.1"/>
</dbReference>
<evidence type="ECO:0000313" key="1">
    <source>
        <dbReference type="EMBL" id="AKE44764.1"/>
    </source>
</evidence>
<sequence length="885" mass="92116">MPVTTTPIPLASTTSDAGKLVVSINQLIARSAELVGVTNSNEEDIGDTGTLLTDDKSSLVAALNEIVGKFNSGELVSAYIGLLTDLNTSNKSNVVSAINEVNSKIGNTSALTTATNTNVVAAINEINEIVHTLGAIDSGAIIAELASKVSKNGDTMVGPLNISTGLQGTNSELLGLGWGDNLLPAWKFVLEGSGAIALFSFDQLTGLSTGRKLSLTDDGALSINGDLQVGNGSATLEVDGDIVGADWAQVGGSTNAIASILAKIDNYLLDTGDTITGKLIHKFGNSGTSVVMRDISFGNTIGKSWDETLDLSDNYLLRSYNKANGALLATVLKLTTAGNAEISGTLKTGGTLTVGTNATFASDGNVVGSAWNTFGSSTNAITAIQNYVAQQLASYVGFPTGGLQNQALIKASGSDNDFTWGGPYAALSHTHPISQVTSLQTSLDAKANLAGATFTGSIGISNSGAAIELGGRGVANTPVIDFHSGAVDVSYDARIYATGGTGANAGANLSYAAASHGFSGHMDVAGTVTANDMIIDGAGTNNPDFLMYRLGVQVGGFYHDGTNLILRRYNTTTGSGEGYISIGGNGTTDLKYNNNTIWHAGNDGAGSGLDADLFDGQDSAYYRNIGNMNAGTLPDARLSGAYTGITNLTMTGQLTISNSVPIIRLQDTTASAYDARIRLDTNNVYFDGSSDGTTYAEVLRFEMDTKVGYMSQLFLTTSGEAIRLAAPTAGQDPYMSFYSGATRTAYIQYLDTGTTTGFFLTNAVSDDKVGIDNSGGTSALRFWDNSRAALDVVITSANIDTYDLAKYYTGSDVDEITFPLGHTLLALVAVTHPDRNAQQTPALCTGDTRQYVTTLHSRAETACTGTWRARGITGSDDRYLFQRVG</sequence>
<reference evidence="1 2" key="1">
    <citation type="journal article" date="2015" name="J. Virol.">
        <title>Sinorhizobium meliloti Phage ?M9 Defines a New Group of T4 Superfamily Phages with Unusual Genomic Features but a Common T=16 Capsid.</title>
        <authorList>
            <person name="Johnson M.C."/>
            <person name="Tatum K.B."/>
            <person name="Lynn J.S."/>
            <person name="Brewer T.E."/>
            <person name="Lu S."/>
            <person name="Washburn B.K."/>
            <person name="Stroupe M.E."/>
            <person name="Jones K.M."/>
        </authorList>
    </citation>
    <scope>NUCLEOTIDE SEQUENCE [LARGE SCALE GENOMIC DNA]</scope>
</reference>
<dbReference type="Proteomes" id="UP000033804">
    <property type="component" value="Segment"/>
</dbReference>
<dbReference type="GeneID" id="26517816"/>
<name>A0A0F6TGS7_9CAUD</name>
<evidence type="ECO:0000313" key="2">
    <source>
        <dbReference type="Proteomes" id="UP000033804"/>
    </source>
</evidence>
<gene>
    <name evidence="1" type="ORF">Sm_phiM9_136</name>
</gene>
<proteinExistence type="predicted"/>
<protein>
    <submittedName>
        <fullName evidence="1">Tail collar domain protein</fullName>
    </submittedName>
</protein>
<organism evidence="1 2">
    <name type="scientific">Sinorhizobium phage phiM9</name>
    <dbReference type="NCBI Taxonomy" id="1636182"/>
    <lineage>
        <taxon>Viruses</taxon>
        <taxon>Duplodnaviria</taxon>
        <taxon>Heunggongvirae</taxon>
        <taxon>Uroviricota</taxon>
        <taxon>Caudoviricetes</taxon>
        <taxon>Pootjesviridae</taxon>
        <taxon>Emnonavirus</taxon>
        <taxon>Emnonavirus phiM9</taxon>
    </lineage>
</organism>
<accession>A0A0F6TGS7</accession>
<dbReference type="OrthoDB" id="15595at10239"/>
<dbReference type="KEGG" id="vg:26517816"/>
<dbReference type="EMBL" id="KP881232">
    <property type="protein sequence ID" value="AKE44764.1"/>
    <property type="molecule type" value="Genomic_DNA"/>
</dbReference>
<reference evidence="2" key="2">
    <citation type="submission" date="2015-03" db="EMBL/GenBank/DDBJ databases">
        <title>The genome and structure of Sinorhizobium meliloti phage phiM9.</title>
        <authorList>
            <person name="Johnson M.C."/>
            <person name="Tatum K.B."/>
            <person name="Lynn J.S."/>
            <person name="Brewer T.E."/>
            <person name="Washburn B.K."/>
            <person name="Stroupe M.E."/>
            <person name="Jones K.M."/>
        </authorList>
    </citation>
    <scope>NUCLEOTIDE SEQUENCE [LARGE SCALE GENOMIC DNA]</scope>
</reference>
<keyword evidence="2" id="KW-1185">Reference proteome</keyword>